<accession>A0A1Y1VDD2</accession>
<proteinExistence type="predicted"/>
<evidence type="ECO:0000313" key="3">
    <source>
        <dbReference type="Proteomes" id="UP000193719"/>
    </source>
</evidence>
<gene>
    <name evidence="2" type="ORF">BCR36DRAFT_31433</name>
</gene>
<name>A0A1Y1VDD2_9FUNG</name>
<evidence type="ECO:0000313" key="2">
    <source>
        <dbReference type="EMBL" id="ORX52571.1"/>
    </source>
</evidence>
<organism evidence="2 3">
    <name type="scientific">Piromyces finnis</name>
    <dbReference type="NCBI Taxonomy" id="1754191"/>
    <lineage>
        <taxon>Eukaryota</taxon>
        <taxon>Fungi</taxon>
        <taxon>Fungi incertae sedis</taxon>
        <taxon>Chytridiomycota</taxon>
        <taxon>Chytridiomycota incertae sedis</taxon>
        <taxon>Neocallimastigomycetes</taxon>
        <taxon>Neocallimastigales</taxon>
        <taxon>Neocallimastigaceae</taxon>
        <taxon>Piromyces</taxon>
    </lineage>
</organism>
<dbReference type="AlphaFoldDB" id="A0A1Y1VDD2"/>
<reference evidence="2 3" key="2">
    <citation type="submission" date="2016-08" db="EMBL/GenBank/DDBJ databases">
        <title>Pervasive Adenine N6-methylation of Active Genes in Fungi.</title>
        <authorList>
            <consortium name="DOE Joint Genome Institute"/>
            <person name="Mondo S.J."/>
            <person name="Dannebaum R.O."/>
            <person name="Kuo R.C."/>
            <person name="Labutti K."/>
            <person name="Haridas S."/>
            <person name="Kuo A."/>
            <person name="Salamov A."/>
            <person name="Ahrendt S.R."/>
            <person name="Lipzen A."/>
            <person name="Sullivan W."/>
            <person name="Andreopoulos W.B."/>
            <person name="Clum A."/>
            <person name="Lindquist E."/>
            <person name="Daum C."/>
            <person name="Ramamoorthy G.K."/>
            <person name="Gryganskyi A."/>
            <person name="Culley D."/>
            <person name="Magnuson J.K."/>
            <person name="James T.Y."/>
            <person name="O'Malley M.A."/>
            <person name="Stajich J.E."/>
            <person name="Spatafora J.W."/>
            <person name="Visel A."/>
            <person name="Grigoriev I.V."/>
        </authorList>
    </citation>
    <scope>NUCLEOTIDE SEQUENCE [LARGE SCALE GENOMIC DNA]</scope>
    <source>
        <strain evidence="3">finn</strain>
    </source>
</reference>
<protein>
    <submittedName>
        <fullName evidence="2">Uncharacterized protein</fullName>
    </submittedName>
</protein>
<feature type="region of interest" description="Disordered" evidence="1">
    <location>
        <begin position="1"/>
        <end position="24"/>
    </location>
</feature>
<comment type="caution">
    <text evidence="2">The sequence shown here is derived from an EMBL/GenBank/DDBJ whole genome shotgun (WGS) entry which is preliminary data.</text>
</comment>
<dbReference type="EMBL" id="MCFH01000015">
    <property type="protein sequence ID" value="ORX52571.1"/>
    <property type="molecule type" value="Genomic_DNA"/>
</dbReference>
<dbReference type="Proteomes" id="UP000193719">
    <property type="component" value="Unassembled WGS sequence"/>
</dbReference>
<keyword evidence="3" id="KW-1185">Reference proteome</keyword>
<evidence type="ECO:0000256" key="1">
    <source>
        <dbReference type="SAM" id="MobiDB-lite"/>
    </source>
</evidence>
<sequence length="115" mass="13192">MSNNNSPVEENKNEDNNDINNPLKISNTKMANLSTLKMTAIGESTASLTSVNHNDHRHSGYYYDDEDPVQQLDEAFTNITDDIENYSEDDDSDQDMFNNGKVKRRSKFKNTFIKH</sequence>
<dbReference type="OrthoDB" id="10551609at2759"/>
<reference evidence="2 3" key="1">
    <citation type="submission" date="2016-08" db="EMBL/GenBank/DDBJ databases">
        <title>Genomes of anaerobic fungi encode conserved fungal cellulosomes for biomass hydrolysis.</title>
        <authorList>
            <consortium name="DOE Joint Genome Institute"/>
            <person name="Haitjema C.H."/>
            <person name="Gilmore S.P."/>
            <person name="Henske J.K."/>
            <person name="Solomon K.V."/>
            <person name="De Groot R."/>
            <person name="Kuo A."/>
            <person name="Mondo S.J."/>
            <person name="Salamov A.A."/>
            <person name="Labutti K."/>
            <person name="Zhao Z."/>
            <person name="Chiniquy J."/>
            <person name="Barry K."/>
            <person name="Brewer H.M."/>
            <person name="Purvine S.O."/>
            <person name="Wright A.T."/>
            <person name="Boxma B."/>
            <person name="Van Alen T."/>
            <person name="Hackstein J.H."/>
            <person name="Baker S.E."/>
            <person name="Grigoriev I.V."/>
            <person name="O'Malley M.A."/>
        </authorList>
    </citation>
    <scope>NUCLEOTIDE SEQUENCE [LARGE SCALE GENOMIC DNA]</scope>
    <source>
        <strain evidence="3">finn</strain>
    </source>
</reference>